<name>X0TL33_9ZZZZ</name>
<feature type="non-terminal residue" evidence="1">
    <location>
        <position position="1"/>
    </location>
</feature>
<sequence>IKKRDRNIFSFLIKELINFTEDYLSLIKDTLEESLDSNDPFEKEFLSLFQKNYKKFIDFLKEKNKIKEFDPFQTQAIFINKFMELYNKVQGNEIQENIEKESIFLQFCKKIPFGYGDSFENRTLSRIEGIIRLSRRYFIFPENFDLFFSLNISKNWEE</sequence>
<organism evidence="1">
    <name type="scientific">marine sediment metagenome</name>
    <dbReference type="NCBI Taxonomy" id="412755"/>
    <lineage>
        <taxon>unclassified sequences</taxon>
        <taxon>metagenomes</taxon>
        <taxon>ecological metagenomes</taxon>
    </lineage>
</organism>
<protein>
    <submittedName>
        <fullName evidence="1">Uncharacterized protein</fullName>
    </submittedName>
</protein>
<gene>
    <name evidence="1" type="ORF">S01H1_31098</name>
</gene>
<proteinExistence type="predicted"/>
<reference evidence="1" key="1">
    <citation type="journal article" date="2014" name="Front. Microbiol.">
        <title>High frequency of phylogenetically diverse reductive dehalogenase-homologous genes in deep subseafloor sedimentary metagenomes.</title>
        <authorList>
            <person name="Kawai M."/>
            <person name="Futagami T."/>
            <person name="Toyoda A."/>
            <person name="Takaki Y."/>
            <person name="Nishi S."/>
            <person name="Hori S."/>
            <person name="Arai W."/>
            <person name="Tsubouchi T."/>
            <person name="Morono Y."/>
            <person name="Uchiyama I."/>
            <person name="Ito T."/>
            <person name="Fujiyama A."/>
            <person name="Inagaki F."/>
            <person name="Takami H."/>
        </authorList>
    </citation>
    <scope>NUCLEOTIDE SEQUENCE</scope>
    <source>
        <strain evidence="1">Expedition CK06-06</strain>
    </source>
</reference>
<accession>X0TL33</accession>
<dbReference type="EMBL" id="BARS01019169">
    <property type="protein sequence ID" value="GAF87951.1"/>
    <property type="molecule type" value="Genomic_DNA"/>
</dbReference>
<comment type="caution">
    <text evidence="1">The sequence shown here is derived from an EMBL/GenBank/DDBJ whole genome shotgun (WGS) entry which is preliminary data.</text>
</comment>
<dbReference type="AlphaFoldDB" id="X0TL33"/>
<evidence type="ECO:0000313" key="1">
    <source>
        <dbReference type="EMBL" id="GAF87951.1"/>
    </source>
</evidence>